<dbReference type="PANTHER" id="PTHR24351">
    <property type="entry name" value="RIBOSOMAL PROTEIN S6 KINASE"/>
    <property type="match status" value="1"/>
</dbReference>
<feature type="region of interest" description="Disordered" evidence="12">
    <location>
        <begin position="489"/>
        <end position="584"/>
    </location>
</feature>
<dbReference type="InterPro" id="IPR011009">
    <property type="entry name" value="Kinase-like_dom_sf"/>
</dbReference>
<comment type="caution">
    <text evidence="15">The sequence shown here is derived from an EMBL/GenBank/DDBJ whole genome shotgun (WGS) entry which is preliminary data.</text>
</comment>
<dbReference type="FunFam" id="3.30.200.20:FF:000686">
    <property type="entry name" value="Ribosomal protein S6 kinase"/>
    <property type="match status" value="1"/>
</dbReference>
<name>Q4S9F4_TETNG</name>
<dbReference type="PROSITE" id="PS00108">
    <property type="entry name" value="PROTEIN_KINASE_ST"/>
    <property type="match status" value="1"/>
</dbReference>
<evidence type="ECO:0000256" key="4">
    <source>
        <dbReference type="ARBA" id="ARBA00022553"/>
    </source>
</evidence>
<dbReference type="SUPFAM" id="SSF56112">
    <property type="entry name" value="Protein kinase-like (PK-like)"/>
    <property type="match status" value="1"/>
</dbReference>
<evidence type="ECO:0000256" key="12">
    <source>
        <dbReference type="SAM" id="MobiDB-lite"/>
    </source>
</evidence>
<dbReference type="GO" id="GO:0005524">
    <property type="term" value="F:ATP binding"/>
    <property type="evidence" value="ECO:0007669"/>
    <property type="project" value="UniProtKB-UniRule"/>
</dbReference>
<feature type="compositionally biased region" description="Basic and acidic residues" evidence="12">
    <location>
        <begin position="552"/>
        <end position="564"/>
    </location>
</feature>
<protein>
    <recommendedName>
        <fullName evidence="2">non-specific serine/threonine protein kinase</fullName>
        <ecNumber evidence="2">2.7.11.1</ecNumber>
    </recommendedName>
</protein>
<dbReference type="Pfam" id="PF00069">
    <property type="entry name" value="Pkinase"/>
    <property type="match status" value="1"/>
</dbReference>
<evidence type="ECO:0000256" key="6">
    <source>
        <dbReference type="ARBA" id="ARBA00022741"/>
    </source>
</evidence>
<keyword evidence="8 11" id="KW-0067">ATP-binding</keyword>
<comment type="similarity">
    <text evidence="1">Belongs to the protein kinase superfamily. AGC Ser/Thr protein kinase family. S6 kinase subfamily.</text>
</comment>
<comment type="catalytic activity">
    <reaction evidence="10">
        <text>L-seryl-[protein] + ATP = O-phospho-L-seryl-[protein] + ADP + H(+)</text>
        <dbReference type="Rhea" id="RHEA:17989"/>
        <dbReference type="Rhea" id="RHEA-COMP:9863"/>
        <dbReference type="Rhea" id="RHEA-COMP:11604"/>
        <dbReference type="ChEBI" id="CHEBI:15378"/>
        <dbReference type="ChEBI" id="CHEBI:29999"/>
        <dbReference type="ChEBI" id="CHEBI:30616"/>
        <dbReference type="ChEBI" id="CHEBI:83421"/>
        <dbReference type="ChEBI" id="CHEBI:456216"/>
        <dbReference type="EC" id="2.7.11.1"/>
    </reaction>
</comment>
<evidence type="ECO:0000256" key="2">
    <source>
        <dbReference type="ARBA" id="ARBA00012513"/>
    </source>
</evidence>
<keyword evidence="3" id="KW-0723">Serine/threonine-protein kinase</keyword>
<comment type="catalytic activity">
    <reaction evidence="9">
        <text>L-threonyl-[protein] + ATP = O-phospho-L-threonyl-[protein] + ADP + H(+)</text>
        <dbReference type="Rhea" id="RHEA:46608"/>
        <dbReference type="Rhea" id="RHEA-COMP:11060"/>
        <dbReference type="Rhea" id="RHEA-COMP:11605"/>
        <dbReference type="ChEBI" id="CHEBI:15378"/>
        <dbReference type="ChEBI" id="CHEBI:30013"/>
        <dbReference type="ChEBI" id="CHEBI:30616"/>
        <dbReference type="ChEBI" id="CHEBI:61977"/>
        <dbReference type="ChEBI" id="CHEBI:456216"/>
        <dbReference type="EC" id="2.7.11.1"/>
    </reaction>
</comment>
<evidence type="ECO:0000256" key="7">
    <source>
        <dbReference type="ARBA" id="ARBA00022777"/>
    </source>
</evidence>
<dbReference type="Gene3D" id="3.30.200.20">
    <property type="entry name" value="Phosphorylase Kinase, domain 1"/>
    <property type="match status" value="1"/>
</dbReference>
<evidence type="ECO:0000256" key="11">
    <source>
        <dbReference type="PROSITE-ProRule" id="PRU10141"/>
    </source>
</evidence>
<dbReference type="InterPro" id="IPR017892">
    <property type="entry name" value="Pkinase_C"/>
</dbReference>
<reference evidence="15" key="2">
    <citation type="submission" date="2004-02" db="EMBL/GenBank/DDBJ databases">
        <authorList>
            <consortium name="Genoscope"/>
            <consortium name="Whitehead Institute Centre for Genome Research"/>
        </authorList>
    </citation>
    <scope>NUCLEOTIDE SEQUENCE</scope>
</reference>
<dbReference type="PROSITE" id="PS50011">
    <property type="entry name" value="PROTEIN_KINASE_DOM"/>
    <property type="match status" value="1"/>
</dbReference>
<evidence type="ECO:0000313" key="15">
    <source>
        <dbReference type="EMBL" id="CAG02728.1"/>
    </source>
</evidence>
<evidence type="ECO:0000256" key="5">
    <source>
        <dbReference type="ARBA" id="ARBA00022679"/>
    </source>
</evidence>
<feature type="compositionally biased region" description="Low complexity" evidence="12">
    <location>
        <begin position="527"/>
        <end position="539"/>
    </location>
</feature>
<dbReference type="PROSITE" id="PS00107">
    <property type="entry name" value="PROTEIN_KINASE_ATP"/>
    <property type="match status" value="1"/>
</dbReference>
<evidence type="ECO:0000259" key="14">
    <source>
        <dbReference type="PROSITE" id="PS51285"/>
    </source>
</evidence>
<evidence type="ECO:0000256" key="8">
    <source>
        <dbReference type="ARBA" id="ARBA00022840"/>
    </source>
</evidence>
<keyword evidence="7" id="KW-0418">Kinase</keyword>
<proteinExistence type="inferred from homology"/>
<feature type="binding site" evidence="11">
    <location>
        <position position="101"/>
    </location>
    <ligand>
        <name>ATP</name>
        <dbReference type="ChEBI" id="CHEBI:30616"/>
    </ligand>
</feature>
<dbReference type="CDD" id="cd05584">
    <property type="entry name" value="STKc_p70S6K"/>
    <property type="match status" value="1"/>
</dbReference>
<dbReference type="SMART" id="SM00220">
    <property type="entry name" value="S_TKc"/>
    <property type="match status" value="1"/>
</dbReference>
<dbReference type="OrthoDB" id="63267at2759"/>
<evidence type="ECO:0000256" key="1">
    <source>
        <dbReference type="ARBA" id="ARBA00009804"/>
    </source>
</evidence>
<dbReference type="InterPro" id="IPR008271">
    <property type="entry name" value="Ser/Thr_kinase_AS"/>
</dbReference>
<evidence type="ECO:0000256" key="10">
    <source>
        <dbReference type="ARBA" id="ARBA00048679"/>
    </source>
</evidence>
<evidence type="ECO:0000256" key="9">
    <source>
        <dbReference type="ARBA" id="ARBA00047899"/>
    </source>
</evidence>
<feature type="domain" description="Protein kinase" evidence="13">
    <location>
        <begin position="69"/>
        <end position="336"/>
    </location>
</feature>
<sequence>APAMAGIFDIDLDQPEENISDDELDDGGQLNEYMEQCSSFDFYMEDCEKFEISENSVNKGTEQIRPECFELLKVLGKGGYGKVFQVRKVSGVTSGKIFAMKVLKKAMIVRNAKDTAHTKAERNILEEVKHPFIVDLIYAFQTGGKLYLILEYLSGGELFMQLEREGIFMEDTACFYLAEISMALGHLHQKGIIYRDLKPENIMLNNDGSDTRVWNFNPRLISLFNGHVKLTDFGLCKESIHDGTGSRDPDAHGHNRAVDWWSLGALMYDMLTGAPPFTGENRKKTIDKILKCKLSLPPYLTQEARDLLKKLLRRNASLRLGAGPGDAAEVQAHPFFRHVNWDDLLAHKVEPPFKPFLQSADDASQFDSKFTSQTPVDSPDDSALSESANQVFLVTPYSLGCYRNAALSFAPSSCSWGFTYVAPSVLENVKEKFSFEPKVRSPRKFPGSPRTPVRYQFNVTGFPCGQMDPVLDLDSSGEICPRGLLAPGAHAERLPVPPDDPHRRGTARGGGGGRRTDGHRQQRRQRQQQQQHPLRGLGPSSHPAPRGPRRRAVQEAHLPRERQAARTPENEFMTLASGLPRPLHSSLYSFASKRRVDSSKY</sequence>
<gene>
    <name evidence="15" type="ORF">GSTENG00021904001</name>
</gene>
<keyword evidence="4" id="KW-0597">Phosphoprotein</keyword>
<dbReference type="InterPro" id="IPR000719">
    <property type="entry name" value="Prot_kinase_dom"/>
</dbReference>
<dbReference type="GO" id="GO:0004674">
    <property type="term" value="F:protein serine/threonine kinase activity"/>
    <property type="evidence" value="ECO:0007669"/>
    <property type="project" value="UniProtKB-KW"/>
</dbReference>
<evidence type="ECO:0000259" key="13">
    <source>
        <dbReference type="PROSITE" id="PS50011"/>
    </source>
</evidence>
<dbReference type="InterPro" id="IPR017441">
    <property type="entry name" value="Protein_kinase_ATP_BS"/>
</dbReference>
<reference evidence="15" key="1">
    <citation type="journal article" date="2004" name="Nature">
        <title>Genome duplication in the teleost fish Tetraodon nigroviridis reveals the early vertebrate proto-karyotype.</title>
        <authorList>
            <person name="Jaillon O."/>
            <person name="Aury J.-M."/>
            <person name="Brunet F."/>
            <person name="Petit J.-L."/>
            <person name="Stange-Thomann N."/>
            <person name="Mauceli E."/>
            <person name="Bouneau L."/>
            <person name="Fischer C."/>
            <person name="Ozouf-Costaz C."/>
            <person name="Bernot A."/>
            <person name="Nicaud S."/>
            <person name="Jaffe D."/>
            <person name="Fisher S."/>
            <person name="Lutfalla G."/>
            <person name="Dossat C."/>
            <person name="Segurens B."/>
            <person name="Dasilva C."/>
            <person name="Salanoubat M."/>
            <person name="Levy M."/>
            <person name="Boudet N."/>
            <person name="Castellano S."/>
            <person name="Anthouard V."/>
            <person name="Jubin C."/>
            <person name="Castelli V."/>
            <person name="Katinka M."/>
            <person name="Vacherie B."/>
            <person name="Biemont C."/>
            <person name="Skalli Z."/>
            <person name="Cattolico L."/>
            <person name="Poulain J."/>
            <person name="De Berardinis V."/>
            <person name="Cruaud C."/>
            <person name="Duprat S."/>
            <person name="Brottier P."/>
            <person name="Coutanceau J.-P."/>
            <person name="Gouzy J."/>
            <person name="Parra G."/>
            <person name="Lardier G."/>
            <person name="Chapple C."/>
            <person name="McKernan K.J."/>
            <person name="McEwan P."/>
            <person name="Bosak S."/>
            <person name="Kellis M."/>
            <person name="Volff J.-N."/>
            <person name="Guigo R."/>
            <person name="Zody M.C."/>
            <person name="Mesirov J."/>
            <person name="Lindblad-Toh K."/>
            <person name="Birren B."/>
            <person name="Nusbaum C."/>
            <person name="Kahn D."/>
            <person name="Robinson-Rechavi M."/>
            <person name="Laudet V."/>
            <person name="Schachter V."/>
            <person name="Quetier F."/>
            <person name="Saurin W."/>
            <person name="Scarpelli C."/>
            <person name="Wincker P."/>
            <person name="Lander E.S."/>
            <person name="Weissenbach J."/>
            <person name="Roest Crollius H."/>
        </authorList>
    </citation>
    <scope>NUCLEOTIDE SEQUENCE [LARGE SCALE GENOMIC DNA]</scope>
</reference>
<dbReference type="PROSITE" id="PS51285">
    <property type="entry name" value="AGC_KINASE_CTER"/>
    <property type="match status" value="1"/>
</dbReference>
<dbReference type="KEGG" id="tng:GSTEN00021904G001"/>
<dbReference type="AlphaFoldDB" id="Q4S9F4"/>
<dbReference type="SMART" id="SM00133">
    <property type="entry name" value="S_TK_X"/>
    <property type="match status" value="1"/>
</dbReference>
<accession>Q4S9F4</accession>
<dbReference type="Gene3D" id="1.10.510.10">
    <property type="entry name" value="Transferase(Phosphotransferase) domain 1"/>
    <property type="match status" value="1"/>
</dbReference>
<feature type="domain" description="AGC-kinase C-terminal" evidence="14">
    <location>
        <begin position="337"/>
        <end position="430"/>
    </location>
</feature>
<dbReference type="Pfam" id="PF00433">
    <property type="entry name" value="Pkinase_C"/>
    <property type="match status" value="1"/>
</dbReference>
<dbReference type="EMBL" id="CAAE01014697">
    <property type="protein sequence ID" value="CAG02728.1"/>
    <property type="molecule type" value="Genomic_DNA"/>
</dbReference>
<feature type="non-terminal residue" evidence="15">
    <location>
        <position position="1"/>
    </location>
</feature>
<organism evidence="15">
    <name type="scientific">Tetraodon nigroviridis</name>
    <name type="common">Spotted green pufferfish</name>
    <name type="synonym">Chelonodon nigroviridis</name>
    <dbReference type="NCBI Taxonomy" id="99883"/>
    <lineage>
        <taxon>Eukaryota</taxon>
        <taxon>Metazoa</taxon>
        <taxon>Chordata</taxon>
        <taxon>Craniata</taxon>
        <taxon>Vertebrata</taxon>
        <taxon>Euteleostomi</taxon>
        <taxon>Actinopterygii</taxon>
        <taxon>Neopterygii</taxon>
        <taxon>Teleostei</taxon>
        <taxon>Neoteleostei</taxon>
        <taxon>Acanthomorphata</taxon>
        <taxon>Eupercaria</taxon>
        <taxon>Tetraodontiformes</taxon>
        <taxon>Tetradontoidea</taxon>
        <taxon>Tetraodontidae</taxon>
        <taxon>Tetraodon</taxon>
    </lineage>
</organism>
<dbReference type="EC" id="2.7.11.1" evidence="2"/>
<keyword evidence="6 11" id="KW-0547">Nucleotide-binding</keyword>
<evidence type="ECO:0000256" key="3">
    <source>
        <dbReference type="ARBA" id="ARBA00022527"/>
    </source>
</evidence>
<dbReference type="InterPro" id="IPR000961">
    <property type="entry name" value="AGC-kinase_C"/>
</dbReference>
<keyword evidence="5" id="KW-0808">Transferase</keyword>